<keyword evidence="5 15" id="KW-0479">Metal-binding</keyword>
<dbReference type="OrthoDB" id="9807077at2"/>
<comment type="pathway">
    <text evidence="13 15">Amino-acid biosynthesis; L-isoleucine biosynthesis; L-isoleucine from 2-oxobutanoate: step 3/4.</text>
</comment>
<evidence type="ECO:0000256" key="14">
    <source>
        <dbReference type="ARBA" id="ARBA00029490"/>
    </source>
</evidence>
<evidence type="ECO:0000256" key="7">
    <source>
        <dbReference type="ARBA" id="ARBA00023004"/>
    </source>
</evidence>
<feature type="domain" description="Dihydroxy-acid/6-phosphogluconate dehydratase N-terminal" evidence="16">
    <location>
        <begin position="31"/>
        <end position="348"/>
    </location>
</feature>
<evidence type="ECO:0000256" key="12">
    <source>
        <dbReference type="ARBA" id="ARBA00029436"/>
    </source>
</evidence>
<keyword evidence="10 15" id="KW-0100">Branched-chain amino acid biosynthesis</keyword>
<evidence type="ECO:0000256" key="4">
    <source>
        <dbReference type="ARBA" id="ARBA00022714"/>
    </source>
</evidence>
<dbReference type="Gene3D" id="3.50.30.80">
    <property type="entry name" value="IlvD/EDD C-terminal domain-like"/>
    <property type="match status" value="1"/>
</dbReference>
<dbReference type="UniPathway" id="UPA00049">
    <property type="reaction ID" value="UER00061"/>
</dbReference>
<dbReference type="SUPFAM" id="SSF52016">
    <property type="entry name" value="LeuD/IlvD-like"/>
    <property type="match status" value="1"/>
</dbReference>
<dbReference type="PANTHER" id="PTHR43661">
    <property type="entry name" value="D-XYLONATE DEHYDRATASE"/>
    <property type="match status" value="1"/>
</dbReference>
<dbReference type="Pfam" id="PF00920">
    <property type="entry name" value="ILVD_EDD_N"/>
    <property type="match status" value="1"/>
</dbReference>
<organism evidence="18 19">
    <name type="scientific">Desulfoglaeba alkanexedens ALDC</name>
    <dbReference type="NCBI Taxonomy" id="980445"/>
    <lineage>
        <taxon>Bacteria</taxon>
        <taxon>Pseudomonadati</taxon>
        <taxon>Thermodesulfobacteriota</taxon>
        <taxon>Syntrophobacteria</taxon>
        <taxon>Syntrophobacterales</taxon>
        <taxon>Syntrophobacteraceae</taxon>
        <taxon>Desulfoglaeba</taxon>
    </lineage>
</organism>
<evidence type="ECO:0000256" key="6">
    <source>
        <dbReference type="ARBA" id="ARBA00022842"/>
    </source>
</evidence>
<accession>A0A4P8L0W6</accession>
<dbReference type="InterPro" id="IPR037237">
    <property type="entry name" value="IlvD/EDD_N"/>
</dbReference>
<comment type="caution">
    <text evidence="15">Lacks conserved residue(s) required for the propagation of feature annotation.</text>
</comment>
<dbReference type="GO" id="GO:0000287">
    <property type="term" value="F:magnesium ion binding"/>
    <property type="evidence" value="ECO:0007669"/>
    <property type="project" value="UniProtKB-UniRule"/>
</dbReference>
<dbReference type="KEGG" id="dax:FDQ92_03240"/>
<comment type="subunit">
    <text evidence="15">Homodimer.</text>
</comment>
<name>A0A4P8L0W6_9BACT</name>
<gene>
    <name evidence="15 18" type="primary">ilvD</name>
    <name evidence="18" type="ORF">FDQ92_03240</name>
</gene>
<feature type="binding site" evidence="15">
    <location>
        <position position="442"/>
    </location>
    <ligand>
        <name>Mg(2+)</name>
        <dbReference type="ChEBI" id="CHEBI:18420"/>
    </ligand>
</feature>
<comment type="pathway">
    <text evidence="12 15">Amino-acid biosynthesis; L-valine biosynthesis; L-valine from pyruvate: step 3/4.</text>
</comment>
<proteinExistence type="inferred from homology"/>
<dbReference type="Pfam" id="PF24877">
    <property type="entry name" value="ILV_EDD_C"/>
    <property type="match status" value="1"/>
</dbReference>
<comment type="cofactor">
    <cofactor evidence="15">
        <name>[2Fe-2S] cluster</name>
        <dbReference type="ChEBI" id="CHEBI:190135"/>
    </cofactor>
    <text evidence="15">Binds 1 [2Fe-2S] cluster per subunit. This cluster acts as a Lewis acid cofactor.</text>
</comment>
<dbReference type="GO" id="GO:0009097">
    <property type="term" value="P:isoleucine biosynthetic process"/>
    <property type="evidence" value="ECO:0007669"/>
    <property type="project" value="UniProtKB-UniRule"/>
</dbReference>
<dbReference type="PROSITE" id="PS00887">
    <property type="entry name" value="ILVD_EDD_2"/>
    <property type="match status" value="1"/>
</dbReference>
<dbReference type="EMBL" id="CP040098">
    <property type="protein sequence ID" value="QCQ21284.1"/>
    <property type="molecule type" value="Genomic_DNA"/>
</dbReference>
<dbReference type="NCBIfam" id="NF002068">
    <property type="entry name" value="PRK00911.1"/>
    <property type="match status" value="1"/>
</dbReference>
<dbReference type="GO" id="GO:0009099">
    <property type="term" value="P:L-valine biosynthetic process"/>
    <property type="evidence" value="ECO:0007669"/>
    <property type="project" value="UniProtKB-UniRule"/>
</dbReference>
<evidence type="ECO:0000256" key="10">
    <source>
        <dbReference type="ARBA" id="ARBA00023304"/>
    </source>
</evidence>
<feature type="binding site" description="via carbamate group" evidence="15">
    <location>
        <position position="121"/>
    </location>
    <ligand>
        <name>Mg(2+)</name>
        <dbReference type="ChEBI" id="CHEBI:18420"/>
    </ligand>
</feature>
<evidence type="ECO:0000256" key="8">
    <source>
        <dbReference type="ARBA" id="ARBA00023014"/>
    </source>
</evidence>
<feature type="binding site" evidence="15">
    <location>
        <position position="78"/>
    </location>
    <ligand>
        <name>Mg(2+)</name>
        <dbReference type="ChEBI" id="CHEBI:18420"/>
    </ligand>
</feature>
<comment type="function">
    <text evidence="15">Functions in the biosynthesis of branched-chain amino acids. Catalyzes the dehydration of (2R,3R)-2,3-dihydroxy-3-methylpentanoate (2,3-dihydroxy-3-methylvalerate) into 2-oxo-3-methylpentanoate (2-oxo-3-methylvalerate) and of (2R)-2,3-dihydroxy-3-methylbutanoate (2,3-dihydroxyisovalerate) into 2-oxo-3-methylbutanoate (2-oxoisovalerate), the penultimate precursor to L-isoleucine and L-valine, respectively.</text>
</comment>
<dbReference type="GO" id="GO:0004160">
    <property type="term" value="F:dihydroxy-acid dehydratase activity"/>
    <property type="evidence" value="ECO:0007669"/>
    <property type="project" value="UniProtKB-UniRule"/>
</dbReference>
<dbReference type="FunFam" id="3.50.30.80:FF:000001">
    <property type="entry name" value="Dihydroxy-acid dehydratase"/>
    <property type="match status" value="1"/>
</dbReference>
<evidence type="ECO:0000256" key="11">
    <source>
        <dbReference type="ARBA" id="ARBA00029304"/>
    </source>
</evidence>
<dbReference type="InterPro" id="IPR000581">
    <property type="entry name" value="ILV_EDD_N"/>
</dbReference>
<dbReference type="InterPro" id="IPR042096">
    <property type="entry name" value="Dihydro-acid_dehy_C"/>
</dbReference>
<dbReference type="InterPro" id="IPR004404">
    <property type="entry name" value="DihydroxyA_deHydtase"/>
</dbReference>
<evidence type="ECO:0000259" key="16">
    <source>
        <dbReference type="Pfam" id="PF00920"/>
    </source>
</evidence>
<keyword evidence="4 15" id="KW-0001">2Fe-2S</keyword>
<evidence type="ECO:0000256" key="2">
    <source>
        <dbReference type="ARBA" id="ARBA00006486"/>
    </source>
</evidence>
<evidence type="ECO:0000256" key="3">
    <source>
        <dbReference type="ARBA" id="ARBA00022605"/>
    </source>
</evidence>
<dbReference type="InterPro" id="IPR020558">
    <property type="entry name" value="DiOHA_6PGluconate_deHydtase_CS"/>
</dbReference>
<dbReference type="RefSeq" id="WP_137423253.1">
    <property type="nucleotide sequence ID" value="NZ_CP040098.1"/>
</dbReference>
<feature type="binding site" evidence="15">
    <location>
        <position position="120"/>
    </location>
    <ligand>
        <name>Mg(2+)</name>
        <dbReference type="ChEBI" id="CHEBI:18420"/>
    </ligand>
</feature>
<evidence type="ECO:0000256" key="9">
    <source>
        <dbReference type="ARBA" id="ARBA00023239"/>
    </source>
</evidence>
<comment type="catalytic activity">
    <reaction evidence="15">
        <text>(2R,3R)-2,3-dihydroxy-3-methylpentanoate = (S)-3-methyl-2-oxopentanoate + H2O</text>
        <dbReference type="Rhea" id="RHEA:27694"/>
        <dbReference type="ChEBI" id="CHEBI:15377"/>
        <dbReference type="ChEBI" id="CHEBI:35146"/>
        <dbReference type="ChEBI" id="CHEBI:49258"/>
        <dbReference type="EC" id="4.2.1.9"/>
    </reaction>
</comment>
<keyword evidence="9 15" id="KW-0456">Lyase</keyword>
<keyword evidence="3 15" id="KW-0028">Amino-acid biosynthesis</keyword>
<keyword evidence="8 15" id="KW-0411">Iron-sulfur</keyword>
<comment type="catalytic activity">
    <reaction evidence="11">
        <text>(2R)-2,3-dihydroxy-3-methylbutanoate = 3-methyl-2-oxobutanoate + H2O</text>
        <dbReference type="Rhea" id="RHEA:24809"/>
        <dbReference type="ChEBI" id="CHEBI:11851"/>
        <dbReference type="ChEBI" id="CHEBI:15377"/>
        <dbReference type="ChEBI" id="CHEBI:49072"/>
        <dbReference type="EC" id="4.2.1.9"/>
    </reaction>
    <physiologicalReaction direction="left-to-right" evidence="11">
        <dbReference type="Rhea" id="RHEA:24810"/>
    </physiologicalReaction>
</comment>
<comment type="similarity">
    <text evidence="2 15">Belongs to the IlvD/Edd family.</text>
</comment>
<dbReference type="Proteomes" id="UP000298602">
    <property type="component" value="Chromosome"/>
</dbReference>
<dbReference type="GO" id="GO:0051537">
    <property type="term" value="F:2 iron, 2 sulfur cluster binding"/>
    <property type="evidence" value="ECO:0007669"/>
    <property type="project" value="UniProtKB-UniRule"/>
</dbReference>
<dbReference type="NCBIfam" id="TIGR00110">
    <property type="entry name" value="ilvD"/>
    <property type="match status" value="1"/>
</dbReference>
<feature type="domain" description="Dihydroxy-acid/6-phosphogluconate dehydratase C-terminal" evidence="17">
    <location>
        <begin position="359"/>
        <end position="549"/>
    </location>
</feature>
<evidence type="ECO:0000256" key="1">
    <source>
        <dbReference type="ARBA" id="ARBA00001946"/>
    </source>
</evidence>
<dbReference type="HAMAP" id="MF_00012">
    <property type="entry name" value="IlvD"/>
    <property type="match status" value="1"/>
</dbReference>
<reference evidence="18 19" key="1">
    <citation type="submission" date="2019-05" db="EMBL/GenBank/DDBJ databases">
        <title>The Complete Genome Sequence of the n-alkane-degrading Desulfoglaeba alkanexedens ALDC reveals multiple alkylsuccinate synthase gene clusters.</title>
        <authorList>
            <person name="Callaghan A.V."/>
            <person name="Davidova I.A."/>
            <person name="Duncan K.E."/>
            <person name="Morris B."/>
            <person name="McInerney M.J."/>
        </authorList>
    </citation>
    <scope>NUCLEOTIDE SEQUENCE [LARGE SCALE GENOMIC DNA]</scope>
    <source>
        <strain evidence="18 19">ALDC</strain>
    </source>
</reference>
<evidence type="ECO:0000259" key="17">
    <source>
        <dbReference type="Pfam" id="PF24877"/>
    </source>
</evidence>
<protein>
    <recommendedName>
        <fullName evidence="14 15">Dihydroxy-acid dehydratase</fullName>
        <shortName evidence="15">DAD</shortName>
        <ecNumber evidence="14 15">4.2.1.9</ecNumber>
    </recommendedName>
</protein>
<evidence type="ECO:0000313" key="19">
    <source>
        <dbReference type="Proteomes" id="UP000298602"/>
    </source>
</evidence>
<dbReference type="GO" id="GO:0005829">
    <property type="term" value="C:cytosol"/>
    <property type="evidence" value="ECO:0007669"/>
    <property type="project" value="TreeGrafter"/>
</dbReference>
<dbReference type="PANTHER" id="PTHR43661:SF3">
    <property type="entry name" value="D-XYLONATE DEHYDRATASE YAGF-RELATED"/>
    <property type="match status" value="1"/>
</dbReference>
<evidence type="ECO:0000256" key="13">
    <source>
        <dbReference type="ARBA" id="ARBA00029437"/>
    </source>
</evidence>
<feature type="modified residue" description="N6-carboxylysine" evidence="15">
    <location>
        <position position="121"/>
    </location>
</feature>
<comment type="cofactor">
    <cofactor evidence="1 15">
        <name>Mg(2+)</name>
        <dbReference type="ChEBI" id="CHEBI:18420"/>
    </cofactor>
</comment>
<dbReference type="UniPathway" id="UPA00047">
    <property type="reaction ID" value="UER00057"/>
</dbReference>
<dbReference type="PROSITE" id="PS00886">
    <property type="entry name" value="ILVD_EDD_1"/>
    <property type="match status" value="1"/>
</dbReference>
<feature type="active site" description="Proton acceptor" evidence="15">
    <location>
        <position position="468"/>
    </location>
</feature>
<evidence type="ECO:0000256" key="15">
    <source>
        <dbReference type="HAMAP-Rule" id="MF_00012"/>
    </source>
</evidence>
<dbReference type="SUPFAM" id="SSF143975">
    <property type="entry name" value="IlvD/EDD N-terminal domain-like"/>
    <property type="match status" value="1"/>
</dbReference>
<reference evidence="18 19" key="2">
    <citation type="submission" date="2019-05" db="EMBL/GenBank/DDBJ databases">
        <authorList>
            <person name="Suflita J.M."/>
            <person name="Marks C.R."/>
        </authorList>
    </citation>
    <scope>NUCLEOTIDE SEQUENCE [LARGE SCALE GENOMIC DNA]</scope>
    <source>
        <strain evidence="18 19">ALDC</strain>
    </source>
</reference>
<evidence type="ECO:0000313" key="18">
    <source>
        <dbReference type="EMBL" id="QCQ21284.1"/>
    </source>
</evidence>
<dbReference type="AlphaFoldDB" id="A0A4P8L0W6"/>
<evidence type="ECO:0000256" key="5">
    <source>
        <dbReference type="ARBA" id="ARBA00022723"/>
    </source>
</evidence>
<keyword evidence="19" id="KW-1185">Reference proteome</keyword>
<dbReference type="InterPro" id="IPR056740">
    <property type="entry name" value="ILV_EDD_C"/>
</dbReference>
<dbReference type="EC" id="4.2.1.9" evidence="14 15"/>
<keyword evidence="6 15" id="KW-0460">Magnesium</keyword>
<keyword evidence="7 15" id="KW-0408">Iron</keyword>
<sequence length="553" mass="58041">MRSDLMKKGIEKAPHRSLFKAMGYTRQELERPLIGVVNAANEIIPGHIHLDTIADAVKAGIRHAGGTPIEFSTIGVCDGIAMNHEGMRYSLASRELIADSVEIMAMAHPFDGLVLIPNCDKIVPGMLMAALRLNIPAIVVSGGPMLAGRVGKTPVDLISVFEGVGAFRAGRMSAEELEMLEECACPGCGSCAGMFTANSMNCLSEALGLALPGNGTIPAVAAARVRLAKQAGMQIMELVRRGILPRDIATLEAFRNAVAVDMALGCSTNTVLHVPAIAHEAGIDLPLDLFNALSARTPHLCSLRPGGSHFLEDLDAAGGVQAVLKELSRNQLISGDVLTVTGKTVAENLQTAAVQDPTVIRPLENPYHAQGGIAVLYGNLAPEGAVVKQSAVAPEMLQRTGRARVFESESDAAGAILDGAIEPGDVVVIRYEGPKGGPGMQEMLTPTAAIMGRGLGKDVALITDGRFSGGTQGAAIGHISPEAAAGGPIALIQEGDEIAIDIPNKKLELRVDDATLKERRSRWQPPPPRIRTGYLARYARLVTSGAKGAVFSE</sequence>